<dbReference type="EC" id="3.1.-.-" evidence="6"/>
<keyword evidence="1 6" id="KW-0540">Nuclease</keyword>
<dbReference type="EMBL" id="QPJD01000001">
    <property type="protein sequence ID" value="RCW52070.1"/>
    <property type="molecule type" value="Genomic_DNA"/>
</dbReference>
<keyword evidence="2 6" id="KW-0255">Endonuclease</keyword>
<dbReference type="PIRSF" id="PIRSF018267">
    <property type="entry name" value="VSR_endonuc"/>
    <property type="match status" value="1"/>
</dbReference>
<reference evidence="7 8" key="1">
    <citation type="submission" date="2018-07" db="EMBL/GenBank/DDBJ databases">
        <title>Genomic Encyclopedia of Type Strains, Phase III (KMG-III): the genomes of soil and plant-associated and newly described type strains.</title>
        <authorList>
            <person name="Whitman W."/>
        </authorList>
    </citation>
    <scope>NUCLEOTIDE SEQUENCE [LARGE SCALE GENOMIC DNA]</scope>
    <source>
        <strain evidence="7 8">CECT 7506</strain>
    </source>
</reference>
<evidence type="ECO:0000256" key="4">
    <source>
        <dbReference type="ARBA" id="ARBA00022801"/>
    </source>
</evidence>
<gene>
    <name evidence="7" type="ORF">DFP97_101416</name>
</gene>
<dbReference type="AlphaFoldDB" id="A0A368W7W7"/>
<evidence type="ECO:0000313" key="7">
    <source>
        <dbReference type="EMBL" id="RCW52070.1"/>
    </source>
</evidence>
<evidence type="ECO:0000256" key="3">
    <source>
        <dbReference type="ARBA" id="ARBA00022763"/>
    </source>
</evidence>
<protein>
    <recommendedName>
        <fullName evidence="6">Very short patch repair endonuclease</fullName>
        <ecNumber evidence="6">3.1.-.-</ecNumber>
    </recommendedName>
</protein>
<proteinExistence type="inferred from homology"/>
<name>A0A368W7W7_9BACL</name>
<evidence type="ECO:0000256" key="2">
    <source>
        <dbReference type="ARBA" id="ARBA00022759"/>
    </source>
</evidence>
<comment type="similarity">
    <text evidence="6">Belongs to the vsr family.</text>
</comment>
<dbReference type="Gene3D" id="3.40.960.10">
    <property type="entry name" value="VSR Endonuclease"/>
    <property type="match status" value="1"/>
</dbReference>
<dbReference type="Proteomes" id="UP000252415">
    <property type="component" value="Unassembled WGS sequence"/>
</dbReference>
<sequence length="133" mass="16133">MADNVSKEIRSKTMAKIKSKRTGFEDQVTKELWRRGVRFRRNVDDLFGSPDISNKRKKTIVFLDSCFWHGCVEHCRIPKTNTEYWQRKIMKNVTRDAQVTEYYNRKGWNIIRIWEHDVKNHYLEVIDRLEKLL</sequence>
<dbReference type="SUPFAM" id="SSF52980">
    <property type="entry name" value="Restriction endonuclease-like"/>
    <property type="match status" value="1"/>
</dbReference>
<dbReference type="OrthoDB" id="9801520at2"/>
<comment type="caution">
    <text evidence="7">The sequence shown here is derived from an EMBL/GenBank/DDBJ whole genome shotgun (WGS) entry which is preliminary data.</text>
</comment>
<keyword evidence="8" id="KW-1185">Reference proteome</keyword>
<evidence type="ECO:0000256" key="1">
    <source>
        <dbReference type="ARBA" id="ARBA00022722"/>
    </source>
</evidence>
<keyword evidence="5 6" id="KW-0234">DNA repair</keyword>
<evidence type="ECO:0000313" key="8">
    <source>
        <dbReference type="Proteomes" id="UP000252415"/>
    </source>
</evidence>
<dbReference type="CDD" id="cd00221">
    <property type="entry name" value="Vsr"/>
    <property type="match status" value="1"/>
</dbReference>
<dbReference type="GO" id="GO:0016787">
    <property type="term" value="F:hydrolase activity"/>
    <property type="evidence" value="ECO:0007669"/>
    <property type="project" value="UniProtKB-KW"/>
</dbReference>
<dbReference type="GO" id="GO:0004519">
    <property type="term" value="F:endonuclease activity"/>
    <property type="evidence" value="ECO:0007669"/>
    <property type="project" value="UniProtKB-KW"/>
</dbReference>
<dbReference type="Pfam" id="PF03852">
    <property type="entry name" value="Vsr"/>
    <property type="match status" value="1"/>
</dbReference>
<keyword evidence="4 6" id="KW-0378">Hydrolase</keyword>
<evidence type="ECO:0000256" key="5">
    <source>
        <dbReference type="ARBA" id="ARBA00023204"/>
    </source>
</evidence>
<accession>A0A368W7W7</accession>
<organism evidence="7 8">
    <name type="scientific">Paenibacillus prosopidis</name>
    <dbReference type="NCBI Taxonomy" id="630520"/>
    <lineage>
        <taxon>Bacteria</taxon>
        <taxon>Bacillati</taxon>
        <taxon>Bacillota</taxon>
        <taxon>Bacilli</taxon>
        <taxon>Bacillales</taxon>
        <taxon>Paenibacillaceae</taxon>
        <taxon>Paenibacillus</taxon>
    </lineage>
</organism>
<keyword evidence="3 6" id="KW-0227">DNA damage</keyword>
<dbReference type="RefSeq" id="WP_114378286.1">
    <property type="nucleotide sequence ID" value="NZ_QPJD01000001.1"/>
</dbReference>
<dbReference type="InterPro" id="IPR004603">
    <property type="entry name" value="DNA_mismatch_endonuc_vsr"/>
</dbReference>
<dbReference type="NCBIfam" id="TIGR00632">
    <property type="entry name" value="vsr"/>
    <property type="match status" value="1"/>
</dbReference>
<comment type="function">
    <text evidence="6">May nick specific sequences that contain T:G mispairs resulting from m5C-deamination.</text>
</comment>
<dbReference type="GO" id="GO:0006298">
    <property type="term" value="P:mismatch repair"/>
    <property type="evidence" value="ECO:0007669"/>
    <property type="project" value="UniProtKB-UniRule"/>
</dbReference>
<dbReference type="InterPro" id="IPR011335">
    <property type="entry name" value="Restrct_endonuc-II-like"/>
</dbReference>
<evidence type="ECO:0000256" key="6">
    <source>
        <dbReference type="PIRNR" id="PIRNR018267"/>
    </source>
</evidence>